<organism evidence="1 2">
    <name type="scientific">Methyloprofundus sedimenti</name>
    <dbReference type="NCBI Taxonomy" id="1420851"/>
    <lineage>
        <taxon>Bacteria</taxon>
        <taxon>Pseudomonadati</taxon>
        <taxon>Pseudomonadota</taxon>
        <taxon>Gammaproteobacteria</taxon>
        <taxon>Methylococcales</taxon>
        <taxon>Methylococcaceae</taxon>
        <taxon>Methyloprofundus</taxon>
    </lineage>
</organism>
<protein>
    <submittedName>
        <fullName evidence="1">Uncharacterized protein</fullName>
    </submittedName>
</protein>
<evidence type="ECO:0000313" key="2">
    <source>
        <dbReference type="Proteomes" id="UP000191980"/>
    </source>
</evidence>
<comment type="caution">
    <text evidence="1">The sequence shown here is derived from an EMBL/GenBank/DDBJ whole genome shotgun (WGS) entry which is preliminary data.</text>
</comment>
<dbReference type="Proteomes" id="UP000191980">
    <property type="component" value="Unassembled WGS sequence"/>
</dbReference>
<keyword evidence="2" id="KW-1185">Reference proteome</keyword>
<reference evidence="1 2" key="1">
    <citation type="submission" date="2015-12" db="EMBL/GenBank/DDBJ databases">
        <authorList>
            <person name="Shamseldin A."/>
            <person name="Moawad H."/>
            <person name="Abd El-Rahim W.M."/>
            <person name="Sadowsky M.J."/>
        </authorList>
    </citation>
    <scope>NUCLEOTIDE SEQUENCE [LARGE SCALE GENOMIC DNA]</scope>
    <source>
        <strain evidence="1 2">WF1</strain>
    </source>
</reference>
<dbReference type="RefSeq" id="WP_080522625.1">
    <property type="nucleotide sequence ID" value="NZ_LPUF01000001.1"/>
</dbReference>
<dbReference type="EMBL" id="LPUF01000001">
    <property type="protein sequence ID" value="OQK18020.1"/>
    <property type="molecule type" value="Genomic_DNA"/>
</dbReference>
<gene>
    <name evidence="1" type="ORF">AU255_09235</name>
</gene>
<dbReference type="AlphaFoldDB" id="A0A1V8M8T9"/>
<name>A0A1V8M8T9_9GAMM</name>
<evidence type="ECO:0000313" key="1">
    <source>
        <dbReference type="EMBL" id="OQK18020.1"/>
    </source>
</evidence>
<accession>A0A1V8M8T9</accession>
<proteinExistence type="predicted"/>
<dbReference type="OrthoDB" id="8116504at2"/>
<sequence>MNNTQVLRKGTILIPTGPCDHLHVICNNPVFYPYLVKECVLAVNISTVNALIDYDNTCILKIGEHPFIKHDSYILYRKADIFGVNSISRNIDDGSFSTHQPFDDNTFEKILAGFAISKEVRPKIKSFYNKFCI</sequence>